<keyword evidence="3 10" id="KW-0132">Cell division</keyword>
<dbReference type="Pfam" id="PF03799">
    <property type="entry name" value="FtsQ_DivIB_C"/>
    <property type="match status" value="1"/>
</dbReference>
<evidence type="ECO:0000313" key="10">
    <source>
        <dbReference type="EMBL" id="MFC6005616.1"/>
    </source>
</evidence>
<keyword evidence="7" id="KW-0131">Cell cycle</keyword>
<protein>
    <submittedName>
        <fullName evidence="10">Cell division protein FtsQ/DivIB</fullName>
    </submittedName>
</protein>
<keyword evidence="4 8" id="KW-0812">Transmembrane</keyword>
<dbReference type="InterPro" id="IPR050487">
    <property type="entry name" value="FtsQ_DivIB"/>
</dbReference>
<evidence type="ECO:0000259" key="9">
    <source>
        <dbReference type="PROSITE" id="PS51779"/>
    </source>
</evidence>
<dbReference type="PANTHER" id="PTHR37820:SF1">
    <property type="entry name" value="CELL DIVISION PROTEIN FTSQ"/>
    <property type="match status" value="1"/>
</dbReference>
<reference evidence="11" key="1">
    <citation type="journal article" date="2019" name="Int. J. Syst. Evol. Microbiol.">
        <title>The Global Catalogue of Microorganisms (GCM) 10K type strain sequencing project: providing services to taxonomists for standard genome sequencing and annotation.</title>
        <authorList>
            <consortium name="The Broad Institute Genomics Platform"/>
            <consortium name="The Broad Institute Genome Sequencing Center for Infectious Disease"/>
            <person name="Wu L."/>
            <person name="Ma J."/>
        </authorList>
    </citation>
    <scope>NUCLEOTIDE SEQUENCE [LARGE SCALE GENOMIC DNA]</scope>
    <source>
        <strain evidence="11">KACC 14249</strain>
    </source>
</reference>
<evidence type="ECO:0000256" key="6">
    <source>
        <dbReference type="ARBA" id="ARBA00023136"/>
    </source>
</evidence>
<evidence type="ECO:0000256" key="5">
    <source>
        <dbReference type="ARBA" id="ARBA00022989"/>
    </source>
</evidence>
<keyword evidence="6 8" id="KW-0472">Membrane</keyword>
<dbReference type="InterPro" id="IPR034746">
    <property type="entry name" value="POTRA"/>
</dbReference>
<keyword evidence="5 8" id="KW-1133">Transmembrane helix</keyword>
<gene>
    <name evidence="10" type="ORF">ACFQDO_00595</name>
</gene>
<evidence type="ECO:0000256" key="2">
    <source>
        <dbReference type="ARBA" id="ARBA00022475"/>
    </source>
</evidence>
<evidence type="ECO:0000256" key="1">
    <source>
        <dbReference type="ARBA" id="ARBA00004370"/>
    </source>
</evidence>
<proteinExistence type="predicted"/>
<dbReference type="Pfam" id="PF08478">
    <property type="entry name" value="POTRA_1"/>
    <property type="match status" value="1"/>
</dbReference>
<dbReference type="PANTHER" id="PTHR37820">
    <property type="entry name" value="CELL DIVISION PROTEIN DIVIB"/>
    <property type="match status" value="1"/>
</dbReference>
<evidence type="ECO:0000256" key="8">
    <source>
        <dbReference type="SAM" id="Phobius"/>
    </source>
</evidence>
<dbReference type="InterPro" id="IPR013685">
    <property type="entry name" value="POTRA_FtsQ_type"/>
</dbReference>
<evidence type="ECO:0000313" key="11">
    <source>
        <dbReference type="Proteomes" id="UP001596189"/>
    </source>
</evidence>
<evidence type="ECO:0000256" key="4">
    <source>
        <dbReference type="ARBA" id="ARBA00022692"/>
    </source>
</evidence>
<sequence>MSTRTTSVRESGAETSARFEARARAARWRARRPVLVTALVVVALLGLGLLAYAGPLLTVRTIEVRGVTGTMAEQVRQAAAGARGEPLGRVDTGGLGRRVKDLPQVADVSVERGWPTTLRLVVRPRVAVAAVPSSGGGYRLVDASGVAFEAAAKAPKGLPVLRVPVGPESADTLSAALTVLDAVPAGMRSKISRVSATSPDDVQMRWGAATVVWGSAQDSELKAEVLTALSKHRATVYDVSSPHTPVLR</sequence>
<feature type="transmembrane region" description="Helical" evidence="8">
    <location>
        <begin position="34"/>
        <end position="53"/>
    </location>
</feature>
<feature type="domain" description="POTRA" evidence="9">
    <location>
        <begin position="57"/>
        <end position="125"/>
    </location>
</feature>
<dbReference type="EMBL" id="JBHSRD010000002">
    <property type="protein sequence ID" value="MFC6005616.1"/>
    <property type="molecule type" value="Genomic_DNA"/>
</dbReference>
<dbReference type="InterPro" id="IPR005548">
    <property type="entry name" value="Cell_div_FtsQ/DivIB_C"/>
</dbReference>
<dbReference type="Proteomes" id="UP001596189">
    <property type="component" value="Unassembled WGS sequence"/>
</dbReference>
<comment type="caution">
    <text evidence="10">The sequence shown here is derived from an EMBL/GenBank/DDBJ whole genome shotgun (WGS) entry which is preliminary data.</text>
</comment>
<keyword evidence="11" id="KW-1185">Reference proteome</keyword>
<accession>A0ABW1J8Q6</accession>
<dbReference type="GO" id="GO:0051301">
    <property type="term" value="P:cell division"/>
    <property type="evidence" value="ECO:0007669"/>
    <property type="project" value="UniProtKB-KW"/>
</dbReference>
<evidence type="ECO:0000256" key="3">
    <source>
        <dbReference type="ARBA" id="ARBA00022618"/>
    </source>
</evidence>
<keyword evidence="2" id="KW-1003">Cell membrane</keyword>
<dbReference type="Gene3D" id="3.10.20.310">
    <property type="entry name" value="membrane protein fhac"/>
    <property type="match status" value="1"/>
</dbReference>
<comment type="subcellular location">
    <subcellularLocation>
        <location evidence="1">Membrane</location>
    </subcellularLocation>
</comment>
<dbReference type="PROSITE" id="PS51779">
    <property type="entry name" value="POTRA"/>
    <property type="match status" value="1"/>
</dbReference>
<organism evidence="10 11">
    <name type="scientific">Angustibacter luteus</name>
    <dbReference type="NCBI Taxonomy" id="658456"/>
    <lineage>
        <taxon>Bacteria</taxon>
        <taxon>Bacillati</taxon>
        <taxon>Actinomycetota</taxon>
        <taxon>Actinomycetes</taxon>
        <taxon>Kineosporiales</taxon>
        <taxon>Kineosporiaceae</taxon>
    </lineage>
</organism>
<evidence type="ECO:0000256" key="7">
    <source>
        <dbReference type="ARBA" id="ARBA00023306"/>
    </source>
</evidence>
<dbReference type="RefSeq" id="WP_345716501.1">
    <property type="nucleotide sequence ID" value="NZ_BAABFP010000005.1"/>
</dbReference>
<name>A0ABW1J8Q6_9ACTN</name>